<name>A0A0D0E5T1_9AGAM</name>
<evidence type="ECO:0000313" key="2">
    <source>
        <dbReference type="Proteomes" id="UP000054538"/>
    </source>
</evidence>
<organism evidence="1 2">
    <name type="scientific">Paxillus rubicundulus Ve08.2h10</name>
    <dbReference type="NCBI Taxonomy" id="930991"/>
    <lineage>
        <taxon>Eukaryota</taxon>
        <taxon>Fungi</taxon>
        <taxon>Dikarya</taxon>
        <taxon>Basidiomycota</taxon>
        <taxon>Agaricomycotina</taxon>
        <taxon>Agaricomycetes</taxon>
        <taxon>Agaricomycetidae</taxon>
        <taxon>Boletales</taxon>
        <taxon>Paxilineae</taxon>
        <taxon>Paxillaceae</taxon>
        <taxon>Paxillus</taxon>
    </lineage>
</organism>
<dbReference type="AlphaFoldDB" id="A0A0D0E5T1"/>
<reference evidence="2" key="2">
    <citation type="submission" date="2015-01" db="EMBL/GenBank/DDBJ databases">
        <title>Evolutionary Origins and Diversification of the Mycorrhizal Mutualists.</title>
        <authorList>
            <consortium name="DOE Joint Genome Institute"/>
            <consortium name="Mycorrhizal Genomics Consortium"/>
            <person name="Kohler A."/>
            <person name="Kuo A."/>
            <person name="Nagy L.G."/>
            <person name="Floudas D."/>
            <person name="Copeland A."/>
            <person name="Barry K.W."/>
            <person name="Cichocki N."/>
            <person name="Veneault-Fourrey C."/>
            <person name="LaButti K."/>
            <person name="Lindquist E.A."/>
            <person name="Lipzen A."/>
            <person name="Lundell T."/>
            <person name="Morin E."/>
            <person name="Murat C."/>
            <person name="Riley R."/>
            <person name="Ohm R."/>
            <person name="Sun H."/>
            <person name="Tunlid A."/>
            <person name="Henrissat B."/>
            <person name="Grigoriev I.V."/>
            <person name="Hibbett D.S."/>
            <person name="Martin F."/>
        </authorList>
    </citation>
    <scope>NUCLEOTIDE SEQUENCE [LARGE SCALE GENOMIC DNA]</scope>
    <source>
        <strain evidence="2">Ve08.2h10</strain>
    </source>
</reference>
<accession>A0A0D0E5T1</accession>
<gene>
    <name evidence="1" type="ORF">PAXRUDRAFT_549372</name>
</gene>
<dbReference type="EMBL" id="KN825234">
    <property type="protein sequence ID" value="KIK92880.1"/>
    <property type="molecule type" value="Genomic_DNA"/>
</dbReference>
<protein>
    <submittedName>
        <fullName evidence="1">Uncharacterized protein</fullName>
    </submittedName>
</protein>
<proteinExistence type="predicted"/>
<sequence length="74" mass="8288">MGHVTAAGINTRSTNRTYGAHNTTSVRRFTRCEPCNCVLVLAQLLLRTLCLLSFSHRRAPKRAESEASRQDNKT</sequence>
<keyword evidence="2" id="KW-1185">Reference proteome</keyword>
<reference evidence="1 2" key="1">
    <citation type="submission" date="2014-04" db="EMBL/GenBank/DDBJ databases">
        <authorList>
            <consortium name="DOE Joint Genome Institute"/>
            <person name="Kuo A."/>
            <person name="Kohler A."/>
            <person name="Jargeat P."/>
            <person name="Nagy L.G."/>
            <person name="Floudas D."/>
            <person name="Copeland A."/>
            <person name="Barry K.W."/>
            <person name="Cichocki N."/>
            <person name="Veneault-Fourrey C."/>
            <person name="LaButti K."/>
            <person name="Lindquist E.A."/>
            <person name="Lipzen A."/>
            <person name="Lundell T."/>
            <person name="Morin E."/>
            <person name="Murat C."/>
            <person name="Sun H."/>
            <person name="Tunlid A."/>
            <person name="Henrissat B."/>
            <person name="Grigoriev I.V."/>
            <person name="Hibbett D.S."/>
            <person name="Martin F."/>
            <person name="Nordberg H.P."/>
            <person name="Cantor M.N."/>
            <person name="Hua S.X."/>
        </authorList>
    </citation>
    <scope>NUCLEOTIDE SEQUENCE [LARGE SCALE GENOMIC DNA]</scope>
    <source>
        <strain evidence="1 2">Ve08.2h10</strain>
    </source>
</reference>
<dbReference type="Proteomes" id="UP000054538">
    <property type="component" value="Unassembled WGS sequence"/>
</dbReference>
<dbReference type="InParanoid" id="A0A0D0E5T1"/>
<evidence type="ECO:0000313" key="1">
    <source>
        <dbReference type="EMBL" id="KIK92880.1"/>
    </source>
</evidence>
<dbReference type="HOGENOM" id="CLU_2688524_0_0_1"/>